<feature type="domain" description="Beta-lactamase-related" evidence="1">
    <location>
        <begin position="29"/>
        <end position="360"/>
    </location>
</feature>
<dbReference type="SUPFAM" id="SSF56601">
    <property type="entry name" value="beta-lactamase/transpeptidase-like"/>
    <property type="match status" value="1"/>
</dbReference>
<dbReference type="InterPro" id="IPR021860">
    <property type="entry name" value="Peptidase_S12_Pab87-rel_C"/>
</dbReference>
<evidence type="ECO:0000259" key="2">
    <source>
        <dbReference type="Pfam" id="PF11954"/>
    </source>
</evidence>
<name>A0ABY6CX65_9BACT</name>
<accession>A0ABY6CX65</accession>
<dbReference type="Pfam" id="PF00144">
    <property type="entry name" value="Beta-lactamase"/>
    <property type="match status" value="1"/>
</dbReference>
<proteinExistence type="predicted"/>
<gene>
    <name evidence="3" type="ORF">N7E81_14160</name>
</gene>
<sequence>MNRSIIFILLITFAISHNGNSQLKSEEVNALVETTLEKFGSAGMAVGIVKDGTIIHSKGYGIKSKNSNDYVNEHTQFAIASNSKAFTTTALAILVEQGKIDWDDKVIEHIPEFKMYNSYVTENFTIQDLLTHRSGLGLGAGDLMFIPEGSDFTIQDILSNFQYFEPQSAFRTKYDYDNILYIVAGELIARVSGQSWEDFVQNNIFKTLGMQNTFSSFSSIKSTNKLATPFLIKNGNLEPISHFEQTANGAAGGIISTVADMCQWMLVHLNHGKYGSNNENELFTLDTQREMWRIHNSHVSYPAEPYNSHFSGYGLGWELTDVQGKMVAYHSGLLPGMASMTILVPDLELGIVVMINTSDEVGNSPVEPIVLTILDKYLQIPDNDWVNKVHKRLQSRTSIADSVVITVWETVEQANDDHIVADNYVGIYEDNWFGQVEISKRNDQLWFQSFRSPKLNGRLQYYKANSFAVKWEYQKLNADAFVIFSLNQEGKAKGIKLKGISPEMDFSFDFQDLNLIRVE</sequence>
<dbReference type="InterPro" id="IPR050491">
    <property type="entry name" value="AmpC-like"/>
</dbReference>
<keyword evidence="3" id="KW-0378">Hydrolase</keyword>
<protein>
    <submittedName>
        <fullName evidence="3">Serine hydrolase</fullName>
    </submittedName>
</protein>
<keyword evidence="4" id="KW-1185">Reference proteome</keyword>
<dbReference type="Gene3D" id="3.40.710.10">
    <property type="entry name" value="DD-peptidase/beta-lactamase superfamily"/>
    <property type="match status" value="1"/>
</dbReference>
<reference evidence="3" key="1">
    <citation type="submission" date="2022-10" db="EMBL/GenBank/DDBJ databases">
        <title>Comparative genomics and taxonomic characterization of three novel marine species of genus Reichenbachiella exhibiting antioxidant and polysaccharide degradation activities.</title>
        <authorList>
            <person name="Muhammad N."/>
            <person name="Lee Y.-J."/>
            <person name="Ko J."/>
            <person name="Kim S.-G."/>
        </authorList>
    </citation>
    <scope>NUCLEOTIDE SEQUENCE</scope>
    <source>
        <strain evidence="3">Wsw4-B4</strain>
    </source>
</reference>
<dbReference type="InterPro" id="IPR012338">
    <property type="entry name" value="Beta-lactam/transpept-like"/>
</dbReference>
<dbReference type="PANTHER" id="PTHR46825">
    <property type="entry name" value="D-ALANYL-D-ALANINE-CARBOXYPEPTIDASE/ENDOPEPTIDASE AMPH"/>
    <property type="match status" value="1"/>
</dbReference>
<dbReference type="Proteomes" id="UP001062165">
    <property type="component" value="Chromosome"/>
</dbReference>
<dbReference type="InterPro" id="IPR001466">
    <property type="entry name" value="Beta-lactam-related"/>
</dbReference>
<evidence type="ECO:0000259" key="1">
    <source>
        <dbReference type="Pfam" id="PF00144"/>
    </source>
</evidence>
<evidence type="ECO:0000313" key="4">
    <source>
        <dbReference type="Proteomes" id="UP001062165"/>
    </source>
</evidence>
<dbReference type="RefSeq" id="WP_263050247.1">
    <property type="nucleotide sequence ID" value="NZ_CP106735.1"/>
</dbReference>
<evidence type="ECO:0000313" key="3">
    <source>
        <dbReference type="EMBL" id="UXX78502.1"/>
    </source>
</evidence>
<dbReference type="Gene3D" id="2.40.128.600">
    <property type="match status" value="1"/>
</dbReference>
<dbReference type="PANTHER" id="PTHR46825:SF15">
    <property type="entry name" value="BETA-LACTAMASE-RELATED DOMAIN-CONTAINING PROTEIN"/>
    <property type="match status" value="1"/>
</dbReference>
<dbReference type="EMBL" id="CP106735">
    <property type="protein sequence ID" value="UXX78502.1"/>
    <property type="molecule type" value="Genomic_DNA"/>
</dbReference>
<feature type="domain" description="Peptidase S12 Pab87-related C-terminal" evidence="2">
    <location>
        <begin position="422"/>
        <end position="515"/>
    </location>
</feature>
<organism evidence="3 4">
    <name type="scientific">Reichenbachiella carrageenanivorans</name>
    <dbReference type="NCBI Taxonomy" id="2979869"/>
    <lineage>
        <taxon>Bacteria</taxon>
        <taxon>Pseudomonadati</taxon>
        <taxon>Bacteroidota</taxon>
        <taxon>Cytophagia</taxon>
        <taxon>Cytophagales</taxon>
        <taxon>Reichenbachiellaceae</taxon>
        <taxon>Reichenbachiella</taxon>
    </lineage>
</organism>
<dbReference type="GO" id="GO:0016787">
    <property type="term" value="F:hydrolase activity"/>
    <property type="evidence" value="ECO:0007669"/>
    <property type="project" value="UniProtKB-KW"/>
</dbReference>
<dbReference type="Pfam" id="PF11954">
    <property type="entry name" value="DUF3471"/>
    <property type="match status" value="1"/>
</dbReference>